<evidence type="ECO:0000313" key="1">
    <source>
        <dbReference type="EMBL" id="MDQ0512723.1"/>
    </source>
</evidence>
<dbReference type="EMBL" id="JAUSVR010000015">
    <property type="protein sequence ID" value="MDQ0512723.1"/>
    <property type="molecule type" value="Genomic_DNA"/>
</dbReference>
<protein>
    <submittedName>
        <fullName evidence="1">Uncharacterized protein</fullName>
    </submittedName>
</protein>
<evidence type="ECO:0000313" key="2">
    <source>
        <dbReference type="Proteomes" id="UP001235094"/>
    </source>
</evidence>
<sequence length="128" mass="13988">MLMKFCQQRATTVLSSRDADIFQNWLLDLLAARVPPLKHLARALEASAAQVDATALNMWRRGVKVPPPREGSWHWSLSSVATASRPATSARNCRTEIAERRRGPLPASAVRSVGASPGTCRMILIGAR</sequence>
<proteinExistence type="predicted"/>
<dbReference type="Proteomes" id="UP001235094">
    <property type="component" value="Unassembled WGS sequence"/>
</dbReference>
<gene>
    <name evidence="1" type="ORF">QOZ99_003635</name>
</gene>
<name>A0ABU0LVJ7_9HYPH</name>
<dbReference type="RefSeq" id="WP_370876884.1">
    <property type="nucleotide sequence ID" value="NZ_JAUSVR010000015.1"/>
</dbReference>
<accession>A0ABU0LVJ7</accession>
<organism evidence="1 2">
    <name type="scientific">Ancylobacter amanitiformis</name>
    <dbReference type="NCBI Taxonomy" id="217069"/>
    <lineage>
        <taxon>Bacteria</taxon>
        <taxon>Pseudomonadati</taxon>
        <taxon>Pseudomonadota</taxon>
        <taxon>Alphaproteobacteria</taxon>
        <taxon>Hyphomicrobiales</taxon>
        <taxon>Xanthobacteraceae</taxon>
        <taxon>Ancylobacter</taxon>
    </lineage>
</organism>
<reference evidence="1 2" key="1">
    <citation type="submission" date="2023-07" db="EMBL/GenBank/DDBJ databases">
        <title>Genomic Encyclopedia of Type Strains, Phase IV (KMG-IV): sequencing the most valuable type-strain genomes for metagenomic binning, comparative biology and taxonomic classification.</title>
        <authorList>
            <person name="Goeker M."/>
        </authorList>
    </citation>
    <scope>NUCLEOTIDE SEQUENCE [LARGE SCALE GENOMIC DNA]</scope>
    <source>
        <strain evidence="1 2">DSM 15561</strain>
    </source>
</reference>
<comment type="caution">
    <text evidence="1">The sequence shown here is derived from an EMBL/GenBank/DDBJ whole genome shotgun (WGS) entry which is preliminary data.</text>
</comment>
<keyword evidence="2" id="KW-1185">Reference proteome</keyword>